<dbReference type="GO" id="GO:0098552">
    <property type="term" value="C:side of membrane"/>
    <property type="evidence" value="ECO:0007669"/>
    <property type="project" value="UniProtKB-KW"/>
</dbReference>
<keyword evidence="6" id="KW-0336">GPI-anchor</keyword>
<feature type="signal peptide" evidence="17">
    <location>
        <begin position="1"/>
        <end position="20"/>
    </location>
</feature>
<keyword evidence="6" id="KW-0325">Glycoprotein</keyword>
<evidence type="ECO:0000313" key="19">
    <source>
        <dbReference type="EMBL" id="KAH7021288.1"/>
    </source>
</evidence>
<evidence type="ECO:0000256" key="10">
    <source>
        <dbReference type="ARBA" id="ARBA00023136"/>
    </source>
</evidence>
<dbReference type="EMBL" id="JAGTJQ010000010">
    <property type="protein sequence ID" value="KAH7021288.1"/>
    <property type="molecule type" value="Genomic_DNA"/>
</dbReference>
<feature type="transmembrane region" description="Helical" evidence="16">
    <location>
        <begin position="257"/>
        <end position="282"/>
    </location>
</feature>
<comment type="caution">
    <text evidence="19">The sequence shown here is derived from an EMBL/GenBank/DDBJ whole genome shotgun (WGS) entry which is preliminary data.</text>
</comment>
<proteinExistence type="inferred from homology"/>
<feature type="domain" description="CFEM" evidence="18">
    <location>
        <begin position="1"/>
        <end position="112"/>
    </location>
</feature>
<dbReference type="AlphaFoldDB" id="A0A9P8XW59"/>
<evidence type="ECO:0000313" key="20">
    <source>
        <dbReference type="Proteomes" id="UP000756346"/>
    </source>
</evidence>
<feature type="transmembrane region" description="Helical" evidence="16">
    <location>
        <begin position="181"/>
        <end position="199"/>
    </location>
</feature>
<evidence type="ECO:0000256" key="3">
    <source>
        <dbReference type="ARBA" id="ARBA00004613"/>
    </source>
</evidence>
<evidence type="ECO:0000256" key="2">
    <source>
        <dbReference type="ARBA" id="ARBA00004589"/>
    </source>
</evidence>
<accession>A0A9P8XW59</accession>
<dbReference type="PANTHER" id="PTHR33048">
    <property type="entry name" value="PTH11-LIKE INTEGRAL MEMBRANE PROTEIN (AFU_ORTHOLOGUE AFUA_5G11245)"/>
    <property type="match status" value="1"/>
</dbReference>
<keyword evidence="5" id="KW-0964">Secreted</keyword>
<keyword evidence="12" id="KW-0449">Lipoprotein</keyword>
<dbReference type="RefSeq" id="XP_046007489.1">
    <property type="nucleotide sequence ID" value="XM_046161211.1"/>
</dbReference>
<reference evidence="19" key="1">
    <citation type="journal article" date="2021" name="Nat. Commun.">
        <title>Genetic determinants of endophytism in the Arabidopsis root mycobiome.</title>
        <authorList>
            <person name="Mesny F."/>
            <person name="Miyauchi S."/>
            <person name="Thiergart T."/>
            <person name="Pickel B."/>
            <person name="Atanasova L."/>
            <person name="Karlsson M."/>
            <person name="Huettel B."/>
            <person name="Barry K.W."/>
            <person name="Haridas S."/>
            <person name="Chen C."/>
            <person name="Bauer D."/>
            <person name="Andreopoulos W."/>
            <person name="Pangilinan J."/>
            <person name="LaButti K."/>
            <person name="Riley R."/>
            <person name="Lipzen A."/>
            <person name="Clum A."/>
            <person name="Drula E."/>
            <person name="Henrissat B."/>
            <person name="Kohler A."/>
            <person name="Grigoriev I.V."/>
            <person name="Martin F.M."/>
            <person name="Hacquard S."/>
        </authorList>
    </citation>
    <scope>NUCLEOTIDE SEQUENCE</scope>
    <source>
        <strain evidence="19">MPI-CAGE-CH-0230</strain>
    </source>
</reference>
<evidence type="ECO:0000259" key="18">
    <source>
        <dbReference type="PROSITE" id="PS52012"/>
    </source>
</evidence>
<feature type="transmembrane region" description="Helical" evidence="16">
    <location>
        <begin position="211"/>
        <end position="231"/>
    </location>
</feature>
<dbReference type="InterPro" id="IPR008427">
    <property type="entry name" value="Extracellular_membr_CFEM_dom"/>
</dbReference>
<dbReference type="InterPro" id="IPR049326">
    <property type="entry name" value="Rhodopsin_dom_fungi"/>
</dbReference>
<keyword evidence="9 16" id="KW-1133">Transmembrane helix</keyword>
<comment type="similarity">
    <text evidence="4">Belongs to the RBT5 family.</text>
</comment>
<comment type="caution">
    <text evidence="14">Lacks conserved residue(s) required for the propagation of feature annotation.</text>
</comment>
<keyword evidence="10 16" id="KW-0472">Membrane</keyword>
<evidence type="ECO:0000256" key="15">
    <source>
        <dbReference type="SAM" id="MobiDB-lite"/>
    </source>
</evidence>
<feature type="transmembrane region" description="Helical" evidence="16">
    <location>
        <begin position="294"/>
        <end position="313"/>
    </location>
</feature>
<feature type="disulfide bond" evidence="14">
    <location>
        <begin position="56"/>
        <end position="89"/>
    </location>
</feature>
<dbReference type="Proteomes" id="UP000756346">
    <property type="component" value="Unassembled WGS sequence"/>
</dbReference>
<protein>
    <recommendedName>
        <fullName evidence="18">CFEM domain-containing protein</fullName>
    </recommendedName>
</protein>
<dbReference type="InterPro" id="IPR052337">
    <property type="entry name" value="SAT4-like"/>
</dbReference>
<dbReference type="PANTHER" id="PTHR33048:SF160">
    <property type="entry name" value="SAT4 FAMILY MEMBRANE PROTEIN"/>
    <property type="match status" value="1"/>
</dbReference>
<evidence type="ECO:0000256" key="16">
    <source>
        <dbReference type="SAM" id="Phobius"/>
    </source>
</evidence>
<evidence type="ECO:0000256" key="8">
    <source>
        <dbReference type="ARBA" id="ARBA00022729"/>
    </source>
</evidence>
<evidence type="ECO:0000256" key="7">
    <source>
        <dbReference type="ARBA" id="ARBA00022692"/>
    </source>
</evidence>
<dbReference type="Pfam" id="PF20684">
    <property type="entry name" value="Fung_rhodopsin"/>
    <property type="match status" value="1"/>
</dbReference>
<evidence type="ECO:0000256" key="9">
    <source>
        <dbReference type="ARBA" id="ARBA00022989"/>
    </source>
</evidence>
<feature type="region of interest" description="Disordered" evidence="15">
    <location>
        <begin position="365"/>
        <end position="415"/>
    </location>
</feature>
<organism evidence="19 20">
    <name type="scientific">Microdochium trichocladiopsis</name>
    <dbReference type="NCBI Taxonomy" id="1682393"/>
    <lineage>
        <taxon>Eukaryota</taxon>
        <taxon>Fungi</taxon>
        <taxon>Dikarya</taxon>
        <taxon>Ascomycota</taxon>
        <taxon>Pezizomycotina</taxon>
        <taxon>Sordariomycetes</taxon>
        <taxon>Xylariomycetidae</taxon>
        <taxon>Xylariales</taxon>
        <taxon>Microdochiaceae</taxon>
        <taxon>Microdochium</taxon>
    </lineage>
</organism>
<evidence type="ECO:0000256" key="14">
    <source>
        <dbReference type="PROSITE-ProRule" id="PRU01356"/>
    </source>
</evidence>
<gene>
    <name evidence="19" type="ORF">B0I36DRAFT_388026</name>
</gene>
<evidence type="ECO:0000256" key="13">
    <source>
        <dbReference type="ARBA" id="ARBA00038359"/>
    </source>
</evidence>
<feature type="compositionally biased region" description="Polar residues" evidence="15">
    <location>
        <begin position="383"/>
        <end position="392"/>
    </location>
</feature>
<dbReference type="GeneID" id="70190757"/>
<dbReference type="PROSITE" id="PS52012">
    <property type="entry name" value="CFEM"/>
    <property type="match status" value="1"/>
</dbReference>
<evidence type="ECO:0000256" key="5">
    <source>
        <dbReference type="ARBA" id="ARBA00022525"/>
    </source>
</evidence>
<keyword evidence="7 16" id="KW-0812">Transmembrane</keyword>
<keyword evidence="8 17" id="KW-0732">Signal</keyword>
<comment type="similarity">
    <text evidence="13">Belongs to the SAT4 family.</text>
</comment>
<feature type="chain" id="PRO_5040213859" description="CFEM domain-containing protein" evidence="17">
    <location>
        <begin position="21"/>
        <end position="475"/>
    </location>
</feature>
<keyword evidence="20" id="KW-1185">Reference proteome</keyword>
<feature type="transmembrane region" description="Helical" evidence="16">
    <location>
        <begin position="99"/>
        <end position="120"/>
    </location>
</feature>
<name>A0A9P8XW59_9PEZI</name>
<evidence type="ECO:0000256" key="17">
    <source>
        <dbReference type="SAM" id="SignalP"/>
    </source>
</evidence>
<feature type="transmembrane region" description="Helical" evidence="16">
    <location>
        <begin position="333"/>
        <end position="351"/>
    </location>
</feature>
<keyword evidence="11 14" id="KW-1015">Disulfide bond</keyword>
<evidence type="ECO:0000256" key="4">
    <source>
        <dbReference type="ARBA" id="ARBA00010031"/>
    </source>
</evidence>
<dbReference type="GO" id="GO:0005576">
    <property type="term" value="C:extracellular region"/>
    <property type="evidence" value="ECO:0007669"/>
    <property type="project" value="UniProtKB-SubCell"/>
</dbReference>
<feature type="transmembrane region" description="Helical" evidence="16">
    <location>
        <begin position="132"/>
        <end position="149"/>
    </location>
</feature>
<sequence>MRYPWFLLVILVCVVSQTQANLLQYVNEIPKCGVTCILKAVPQSECGSITNETCVCTSASLHASVTECVLSACTVPEALKLQKVQSDACGIEPRDRTPLMTGLIGIEAFTLLCLIVRLYARWSIFKKFETDDYVMMATLYFWIAFTVLGEYTRITAFGRDIWEVDPQKVTTALMLFYVDEGLYLLLLALTKISVLGFYLRVFPSRGFRNIVFITMGLIIATSFAFIVAQIFQCWPIESIWLAWQGDYGPKQCVDIQAMAFASAGLNIALDLIVMALPFPYLFQLQTNPRKKAGILVMFSLGILVVVISCLRLPHLHLFTTTSNPTWDFTDALIWTAMEVHVSIIIACLPAIRQFLSRYLPKVFGGSSADSAGERSKTAKGSRYGQSSRTDGSSTRKRPWQSDSNSRSIVPGADNESQIELGTTIKGHSEAQVHAVTAYPFNDGSSLSDDGGRQIHVTRTVKVTDDPWRQSKQQWR</sequence>
<comment type="subcellular location">
    <subcellularLocation>
        <location evidence="2">Membrane</location>
        <topology evidence="2">Lipid-anchor</topology>
        <topology evidence="2">GPI-anchor</topology>
    </subcellularLocation>
    <subcellularLocation>
        <location evidence="1">Membrane</location>
        <topology evidence="1">Multi-pass membrane protein</topology>
    </subcellularLocation>
    <subcellularLocation>
        <location evidence="3">Secreted</location>
    </subcellularLocation>
</comment>
<evidence type="ECO:0000256" key="11">
    <source>
        <dbReference type="ARBA" id="ARBA00023157"/>
    </source>
</evidence>
<evidence type="ECO:0000256" key="1">
    <source>
        <dbReference type="ARBA" id="ARBA00004141"/>
    </source>
</evidence>
<evidence type="ECO:0000256" key="6">
    <source>
        <dbReference type="ARBA" id="ARBA00022622"/>
    </source>
</evidence>
<dbReference type="Pfam" id="PF05730">
    <property type="entry name" value="CFEM"/>
    <property type="match status" value="1"/>
</dbReference>
<evidence type="ECO:0000256" key="12">
    <source>
        <dbReference type="ARBA" id="ARBA00023288"/>
    </source>
</evidence>
<dbReference type="OrthoDB" id="2496787at2759"/>